<accession>A0ABP1GDI0</accession>
<dbReference type="PROSITE" id="PS01175">
    <property type="entry name" value="RIBONUCLEASE_II"/>
    <property type="match status" value="1"/>
</dbReference>
<dbReference type="InterPro" id="IPR022966">
    <property type="entry name" value="RNase_II/R_CS"/>
</dbReference>
<dbReference type="SMART" id="SM00955">
    <property type="entry name" value="RNB"/>
    <property type="match status" value="1"/>
</dbReference>
<dbReference type="Proteomes" id="UP001497392">
    <property type="component" value="Unassembled WGS sequence"/>
</dbReference>
<keyword evidence="5" id="KW-1185">Reference proteome</keyword>
<protein>
    <submittedName>
        <fullName evidence="4">G12660 protein</fullName>
    </submittedName>
</protein>
<comment type="caution">
    <text evidence="4">The sequence shown here is derived from an EMBL/GenBank/DDBJ whole genome shotgun (WGS) entry which is preliminary data.</text>
</comment>
<reference evidence="4 5" key="1">
    <citation type="submission" date="2024-06" db="EMBL/GenBank/DDBJ databases">
        <authorList>
            <person name="Kraege A."/>
            <person name="Thomma B."/>
        </authorList>
    </citation>
    <scope>NUCLEOTIDE SEQUENCE [LARGE SCALE GENOMIC DNA]</scope>
</reference>
<feature type="compositionally biased region" description="Low complexity" evidence="2">
    <location>
        <begin position="60"/>
        <end position="75"/>
    </location>
</feature>
<feature type="domain" description="RNB" evidence="3">
    <location>
        <begin position="348"/>
        <end position="693"/>
    </location>
</feature>
<dbReference type="Gene3D" id="2.40.50.700">
    <property type="match status" value="1"/>
</dbReference>
<comment type="similarity">
    <text evidence="1">Belongs to the RNR ribonuclease family.</text>
</comment>
<dbReference type="InterPro" id="IPR050180">
    <property type="entry name" value="RNR_Ribonuclease"/>
</dbReference>
<proteinExistence type="inferred from homology"/>
<evidence type="ECO:0000313" key="4">
    <source>
        <dbReference type="EMBL" id="CAL5229350.1"/>
    </source>
</evidence>
<dbReference type="InterPro" id="IPR041505">
    <property type="entry name" value="Dis3_CSD2"/>
</dbReference>
<evidence type="ECO:0000256" key="2">
    <source>
        <dbReference type="SAM" id="MobiDB-lite"/>
    </source>
</evidence>
<dbReference type="PANTHER" id="PTHR23355:SF9">
    <property type="entry name" value="DIS3-LIKE EXONUCLEASE 2"/>
    <property type="match status" value="1"/>
</dbReference>
<evidence type="ECO:0000256" key="1">
    <source>
        <dbReference type="RuleBase" id="RU003901"/>
    </source>
</evidence>
<dbReference type="SUPFAM" id="SSF50249">
    <property type="entry name" value="Nucleic acid-binding proteins"/>
    <property type="match status" value="2"/>
</dbReference>
<sequence>MQNRAIEGDEVALQILPPCKWFISGSMLEKGKAKLMSEAESPVSAPPIESSPMAGRGAISSSPGLGSSPLGSASSPALQRYSPLNGVCLASHAQDPLQVAMAVLQAAGGHNSRTALPAGCLAAARTERQMQENRPSNGRRKSSGQSSLIESARKQLEASFGTTSQTPWDSAESSAQAMDIIAKLLSERPELRACAKVVAILQPSRKRGSIVGVVREDPFGSALLLMPCDPRMPMCLIRSSELPPELKASLKASPAPHTFGFYAGHAEYKQMTSGKRTLVSGYLVSWEASAAFPLAQIRASLGQAGDLATETQALLQMESVRDTEFEPEVLTCLPATPWSISAAEISRRRDLRDTRIFSIDPPTARDLDDALSIEALPGGSFRVGVHIADVAYFVPAGSALDAEARERGTSVYLVDRVIPMLPRLLCEQLCSLNPGVDRLTFSVIWEMTGDGRILKQWSGRTVIRSCAKLAYGHAQDMIEGTFDASKPPVPLSSPHTWDQVQGDVLALHGIAVKLRAKRFGSGALRLDNTKLNFSLDADGNPDDAHPHVQREANKLVEEFMLLANMSVAALIADAFPERALLRRHPPPNQRKLEEVSHLSNSLGVQLDASSAGALHESLQALRQHEDQDLLEIMQLLVTKPMQVARYFCTGDIEVREDWRHYALAVPEYTHFTSPIRRYPDVIVHRLLAAALERGFAEHKLTQTGIPAEEGTTVPEGVAAEEPGDEWCSQRGLLDPATCSDVAKHCNETKQAAKVVQENSMRLFLCAMLARKPVVSQAIVTGLNGARFFDVYVPELGLELRIQCEDIQPAPVLTDWNKDARTLDISLPRNAAPASFDASQPNSLVIKGINNLERLRNERSLQPVTLPLQLRMFSRVPVIVSAQQYQADGKPNVPFGRLYIAA</sequence>
<dbReference type="InterPro" id="IPR001900">
    <property type="entry name" value="RNase_II/R"/>
</dbReference>
<organism evidence="4 5">
    <name type="scientific">Coccomyxa viridis</name>
    <dbReference type="NCBI Taxonomy" id="1274662"/>
    <lineage>
        <taxon>Eukaryota</taxon>
        <taxon>Viridiplantae</taxon>
        <taxon>Chlorophyta</taxon>
        <taxon>core chlorophytes</taxon>
        <taxon>Trebouxiophyceae</taxon>
        <taxon>Trebouxiophyceae incertae sedis</taxon>
        <taxon>Coccomyxaceae</taxon>
        <taxon>Coccomyxa</taxon>
    </lineage>
</organism>
<feature type="region of interest" description="Disordered" evidence="2">
    <location>
        <begin position="39"/>
        <end position="75"/>
    </location>
</feature>
<dbReference type="PANTHER" id="PTHR23355">
    <property type="entry name" value="RIBONUCLEASE"/>
    <property type="match status" value="1"/>
</dbReference>
<dbReference type="Pfam" id="PF00773">
    <property type="entry name" value="RNB"/>
    <property type="match status" value="1"/>
</dbReference>
<evidence type="ECO:0000259" key="3">
    <source>
        <dbReference type="SMART" id="SM00955"/>
    </source>
</evidence>
<name>A0ABP1GDI0_9CHLO</name>
<dbReference type="Pfam" id="PF17849">
    <property type="entry name" value="OB_Dis3"/>
    <property type="match status" value="1"/>
</dbReference>
<feature type="region of interest" description="Disordered" evidence="2">
    <location>
        <begin position="126"/>
        <end position="150"/>
    </location>
</feature>
<evidence type="ECO:0000313" key="5">
    <source>
        <dbReference type="Proteomes" id="UP001497392"/>
    </source>
</evidence>
<dbReference type="EMBL" id="CAXHTA020000020">
    <property type="protein sequence ID" value="CAL5229350.1"/>
    <property type="molecule type" value="Genomic_DNA"/>
</dbReference>
<gene>
    <name evidence="4" type="primary">g12660</name>
    <name evidence="4" type="ORF">VP750_LOCUS11256</name>
</gene>
<dbReference type="InterPro" id="IPR012340">
    <property type="entry name" value="NA-bd_OB-fold"/>
</dbReference>